<feature type="region of interest" description="Disordered" evidence="1">
    <location>
        <begin position="28"/>
        <end position="153"/>
    </location>
</feature>
<name>A0A218Y0D5_PUNGR</name>
<evidence type="ECO:0000313" key="2">
    <source>
        <dbReference type="EMBL" id="OWM90777.1"/>
    </source>
</evidence>
<evidence type="ECO:0000313" key="3">
    <source>
        <dbReference type="Proteomes" id="UP000197138"/>
    </source>
</evidence>
<accession>A0A218Y0D5</accession>
<feature type="compositionally biased region" description="Polar residues" evidence="1">
    <location>
        <begin position="143"/>
        <end position="153"/>
    </location>
</feature>
<feature type="compositionally biased region" description="Basic and acidic residues" evidence="1">
    <location>
        <begin position="80"/>
        <end position="103"/>
    </location>
</feature>
<reference evidence="3" key="1">
    <citation type="journal article" date="2017" name="Plant J.">
        <title>The pomegranate (Punica granatum L.) genome and the genomics of punicalagin biosynthesis.</title>
        <authorList>
            <person name="Qin G."/>
            <person name="Xu C."/>
            <person name="Ming R."/>
            <person name="Tang H."/>
            <person name="Guyot R."/>
            <person name="Kramer E.M."/>
            <person name="Hu Y."/>
            <person name="Yi X."/>
            <person name="Qi Y."/>
            <person name="Xu X."/>
            <person name="Gao Z."/>
            <person name="Pan H."/>
            <person name="Jian J."/>
            <person name="Tian Y."/>
            <person name="Yue Z."/>
            <person name="Xu Y."/>
        </authorList>
    </citation>
    <scope>NUCLEOTIDE SEQUENCE [LARGE SCALE GENOMIC DNA]</scope>
    <source>
        <strain evidence="3">cv. Dabenzi</strain>
    </source>
</reference>
<gene>
    <name evidence="2" type="ORF">CDL15_Pgr002700</name>
</gene>
<dbReference type="AlphaFoldDB" id="A0A218Y0D5"/>
<feature type="compositionally biased region" description="Polar residues" evidence="1">
    <location>
        <begin position="49"/>
        <end position="76"/>
    </location>
</feature>
<feature type="compositionally biased region" description="Polar residues" evidence="1">
    <location>
        <begin position="104"/>
        <end position="118"/>
    </location>
</feature>
<evidence type="ECO:0000256" key="1">
    <source>
        <dbReference type="SAM" id="MobiDB-lite"/>
    </source>
</evidence>
<comment type="caution">
    <text evidence="2">The sequence shown here is derived from an EMBL/GenBank/DDBJ whole genome shotgun (WGS) entry which is preliminary data.</text>
</comment>
<protein>
    <submittedName>
        <fullName evidence="2">Uncharacterized protein</fullName>
    </submittedName>
</protein>
<organism evidence="2 3">
    <name type="scientific">Punica granatum</name>
    <name type="common">Pomegranate</name>
    <dbReference type="NCBI Taxonomy" id="22663"/>
    <lineage>
        <taxon>Eukaryota</taxon>
        <taxon>Viridiplantae</taxon>
        <taxon>Streptophyta</taxon>
        <taxon>Embryophyta</taxon>
        <taxon>Tracheophyta</taxon>
        <taxon>Spermatophyta</taxon>
        <taxon>Magnoliopsida</taxon>
        <taxon>eudicotyledons</taxon>
        <taxon>Gunneridae</taxon>
        <taxon>Pentapetalae</taxon>
        <taxon>rosids</taxon>
        <taxon>malvids</taxon>
        <taxon>Myrtales</taxon>
        <taxon>Lythraceae</taxon>
        <taxon>Punica</taxon>
    </lineage>
</organism>
<sequence>MGLQKIPLSAKVTNEMFGHIFGASCLSRDTRSPMDAFSDRAPGVRSTDKQTAPQNGPTGTQGPSKSMNKLQMTFRNPTRPPEECLSGHERLPASLREFPRKAETTTISERLTITPSTSRHSRHTEKIPVKVPRSSRAYGPRPRTTSQQSLTGQ</sequence>
<dbReference type="EMBL" id="MTKT01000536">
    <property type="protein sequence ID" value="OWM90777.1"/>
    <property type="molecule type" value="Genomic_DNA"/>
</dbReference>
<proteinExistence type="predicted"/>
<dbReference type="Proteomes" id="UP000197138">
    <property type="component" value="Unassembled WGS sequence"/>
</dbReference>